<keyword evidence="3 6" id="KW-0805">Transcription regulation</keyword>
<dbReference type="Gene3D" id="1.10.10.10">
    <property type="entry name" value="Winged helix-like DNA-binding domain superfamily/Winged helix DNA-binding domain"/>
    <property type="match status" value="1"/>
</dbReference>
<keyword evidence="5 6" id="KW-0804">Transcription</keyword>
<dbReference type="PANTHER" id="PTHR35786:SF1">
    <property type="entry name" value="REDOX-SENSING TRANSCRIPTIONAL REPRESSOR REX 1"/>
    <property type="match status" value="1"/>
</dbReference>
<dbReference type="SUPFAM" id="SSF51735">
    <property type="entry name" value="NAD(P)-binding Rossmann-fold domains"/>
    <property type="match status" value="1"/>
</dbReference>
<dbReference type="NCBIfam" id="NF003995">
    <property type="entry name" value="PRK05472.2-4"/>
    <property type="match status" value="1"/>
</dbReference>
<keyword evidence="6" id="KW-0520">NAD</keyword>
<evidence type="ECO:0000256" key="4">
    <source>
        <dbReference type="ARBA" id="ARBA00023125"/>
    </source>
</evidence>
<proteinExistence type="inferred from homology"/>
<gene>
    <name evidence="8" type="primary">rex_2</name>
    <name evidence="6" type="synonym">rex</name>
    <name evidence="8" type="ORF">METESE_09820</name>
</gene>
<keyword evidence="4 6" id="KW-0238">DNA-binding</keyword>
<dbReference type="AlphaFoldDB" id="A0AA48KBE7"/>
<sequence length="223" mass="23921">MVFGYRIGGLPLTTVQRLPNYLRVVREMHRAGREVVSSARLGELLRLDPVQVRKDFGLIGIVGRPKIGFRTSELVEAIEGHLNWNRVSAAILVGAGHLGQALLGYRGFANHGLEIRAAFDLDPRSGEVHGIPVHPMHELEARLPELGARMAILTVSPEAAQEAARRLAAAGIEGIWNFTGATLDLPPAVIVQNQDIAVGLAVLSARLSAQGRVVPAPIGEVPV</sequence>
<evidence type="ECO:0000313" key="9">
    <source>
        <dbReference type="Proteomes" id="UP001228113"/>
    </source>
</evidence>
<dbReference type="GO" id="GO:0051775">
    <property type="term" value="P:response to redox state"/>
    <property type="evidence" value="ECO:0007669"/>
    <property type="project" value="InterPro"/>
</dbReference>
<dbReference type="InterPro" id="IPR036390">
    <property type="entry name" value="WH_DNA-bd_sf"/>
</dbReference>
<feature type="DNA-binding region" description="H-T-H motif" evidence="6">
    <location>
        <begin position="20"/>
        <end position="59"/>
    </location>
</feature>
<keyword evidence="2 6" id="KW-0678">Repressor</keyword>
<dbReference type="InterPro" id="IPR009718">
    <property type="entry name" value="Rex_DNA-bd_C_dom"/>
</dbReference>
<dbReference type="PANTHER" id="PTHR35786">
    <property type="entry name" value="REDOX-SENSING TRANSCRIPTIONAL REPRESSOR REX"/>
    <property type="match status" value="1"/>
</dbReference>
<dbReference type="GO" id="GO:0003700">
    <property type="term" value="F:DNA-binding transcription factor activity"/>
    <property type="evidence" value="ECO:0007669"/>
    <property type="project" value="UniProtKB-UniRule"/>
</dbReference>
<dbReference type="RefSeq" id="WP_243346212.1">
    <property type="nucleotide sequence ID" value="NZ_AP027081.1"/>
</dbReference>
<dbReference type="GO" id="GO:0003677">
    <property type="term" value="F:DNA binding"/>
    <property type="evidence" value="ECO:0007669"/>
    <property type="project" value="UniProtKB-UniRule"/>
</dbReference>
<evidence type="ECO:0000256" key="2">
    <source>
        <dbReference type="ARBA" id="ARBA00022491"/>
    </source>
</evidence>
<comment type="subunit">
    <text evidence="6">Homodimer.</text>
</comment>
<evidence type="ECO:0000256" key="1">
    <source>
        <dbReference type="ARBA" id="ARBA00022490"/>
    </source>
</evidence>
<dbReference type="InterPro" id="IPR022876">
    <property type="entry name" value="Tscrpt_rep_Rex"/>
</dbReference>
<dbReference type="SMART" id="SM00881">
    <property type="entry name" value="CoA_binding"/>
    <property type="match status" value="1"/>
</dbReference>
<evidence type="ECO:0000259" key="7">
    <source>
        <dbReference type="SMART" id="SM00881"/>
    </source>
</evidence>
<evidence type="ECO:0000256" key="5">
    <source>
        <dbReference type="ARBA" id="ARBA00023163"/>
    </source>
</evidence>
<dbReference type="Pfam" id="PF06971">
    <property type="entry name" value="Put_DNA-bind_N"/>
    <property type="match status" value="1"/>
</dbReference>
<organism evidence="8 9">
    <name type="scientific">Mesoterricola sediminis</name>
    <dbReference type="NCBI Taxonomy" id="2927980"/>
    <lineage>
        <taxon>Bacteria</taxon>
        <taxon>Pseudomonadati</taxon>
        <taxon>Acidobacteriota</taxon>
        <taxon>Holophagae</taxon>
        <taxon>Holophagales</taxon>
        <taxon>Holophagaceae</taxon>
        <taxon>Mesoterricola</taxon>
    </lineage>
</organism>
<dbReference type="InterPro" id="IPR036291">
    <property type="entry name" value="NAD(P)-bd_dom_sf"/>
</dbReference>
<keyword evidence="1 6" id="KW-0963">Cytoplasm</keyword>
<dbReference type="GO" id="GO:0005737">
    <property type="term" value="C:cytoplasm"/>
    <property type="evidence" value="ECO:0007669"/>
    <property type="project" value="UniProtKB-SubCell"/>
</dbReference>
<dbReference type="InterPro" id="IPR003781">
    <property type="entry name" value="CoA-bd"/>
</dbReference>
<dbReference type="HAMAP" id="MF_01131">
    <property type="entry name" value="Rex"/>
    <property type="match status" value="1"/>
</dbReference>
<comment type="subcellular location">
    <subcellularLocation>
        <location evidence="6">Cytoplasm</location>
    </subcellularLocation>
</comment>
<dbReference type="Gene3D" id="3.40.50.720">
    <property type="entry name" value="NAD(P)-binding Rossmann-like Domain"/>
    <property type="match status" value="1"/>
</dbReference>
<dbReference type="KEGG" id="msea:METESE_09820"/>
<dbReference type="GO" id="GO:0045892">
    <property type="term" value="P:negative regulation of DNA-templated transcription"/>
    <property type="evidence" value="ECO:0007669"/>
    <property type="project" value="InterPro"/>
</dbReference>
<accession>A0AA48KBE7</accession>
<keyword evidence="9" id="KW-1185">Reference proteome</keyword>
<dbReference type="EMBL" id="AP027081">
    <property type="protein sequence ID" value="BDU76024.1"/>
    <property type="molecule type" value="Genomic_DNA"/>
</dbReference>
<name>A0AA48KBE7_9BACT</name>
<evidence type="ECO:0000256" key="3">
    <source>
        <dbReference type="ARBA" id="ARBA00023015"/>
    </source>
</evidence>
<evidence type="ECO:0000256" key="6">
    <source>
        <dbReference type="HAMAP-Rule" id="MF_01131"/>
    </source>
</evidence>
<protein>
    <recommendedName>
        <fullName evidence="6">Redox-sensing transcriptional repressor Rex</fullName>
    </recommendedName>
</protein>
<dbReference type="NCBIfam" id="NF003996">
    <property type="entry name" value="PRK05472.2-5"/>
    <property type="match status" value="1"/>
</dbReference>
<evidence type="ECO:0000313" key="8">
    <source>
        <dbReference type="EMBL" id="BDU76024.1"/>
    </source>
</evidence>
<dbReference type="InterPro" id="IPR036388">
    <property type="entry name" value="WH-like_DNA-bd_sf"/>
</dbReference>
<dbReference type="Proteomes" id="UP001228113">
    <property type="component" value="Chromosome"/>
</dbReference>
<dbReference type="NCBIfam" id="NF003994">
    <property type="entry name" value="PRK05472.2-3"/>
    <property type="match status" value="1"/>
</dbReference>
<dbReference type="Pfam" id="PF02629">
    <property type="entry name" value="CoA_binding"/>
    <property type="match status" value="1"/>
</dbReference>
<dbReference type="SUPFAM" id="SSF46785">
    <property type="entry name" value="Winged helix' DNA-binding domain"/>
    <property type="match status" value="1"/>
</dbReference>
<comment type="similarity">
    <text evidence="6">Belongs to the transcriptional regulatory Rex family.</text>
</comment>
<comment type="function">
    <text evidence="6">Modulates transcription in response to changes in cellular NADH/NAD(+) redox state.</text>
</comment>
<feature type="domain" description="CoA-binding" evidence="7">
    <location>
        <begin position="83"/>
        <end position="182"/>
    </location>
</feature>
<reference evidence="8" key="1">
    <citation type="journal article" date="2023" name="Int. J. Syst. Evol. Microbiol.">
        <title>Mesoterricola silvestris gen. nov., sp. nov., Mesoterricola sediminis sp. nov., Geothrix oryzae sp. nov., Geothrix edaphica sp. nov., Geothrix rubra sp. nov., and Geothrix limicola sp. nov., six novel members of Acidobacteriota isolated from soils.</title>
        <authorList>
            <person name="Itoh H."/>
            <person name="Sugisawa Y."/>
            <person name="Mise K."/>
            <person name="Xu Z."/>
            <person name="Kuniyasu M."/>
            <person name="Ushijima N."/>
            <person name="Kawano K."/>
            <person name="Kobayashi E."/>
            <person name="Shiratori Y."/>
            <person name="Masuda Y."/>
            <person name="Senoo K."/>
        </authorList>
    </citation>
    <scope>NUCLEOTIDE SEQUENCE</scope>
    <source>
        <strain evidence="8">W786</strain>
    </source>
</reference>
<feature type="binding site" evidence="6">
    <location>
        <begin position="94"/>
        <end position="99"/>
    </location>
    <ligand>
        <name>NAD(+)</name>
        <dbReference type="ChEBI" id="CHEBI:57540"/>
    </ligand>
</feature>